<reference evidence="1" key="1">
    <citation type="journal article" date="2023" name="G3 (Bethesda)">
        <title>Whole genome assembly and annotation of the endangered Caribbean coral Acropora cervicornis.</title>
        <authorList>
            <person name="Selwyn J.D."/>
            <person name="Vollmer S.V."/>
        </authorList>
    </citation>
    <scope>NUCLEOTIDE SEQUENCE</scope>
    <source>
        <strain evidence="1">K2</strain>
    </source>
</reference>
<evidence type="ECO:0000313" key="2">
    <source>
        <dbReference type="Proteomes" id="UP001249851"/>
    </source>
</evidence>
<evidence type="ECO:0000313" key="1">
    <source>
        <dbReference type="EMBL" id="KAK2571285.1"/>
    </source>
</evidence>
<organism evidence="1 2">
    <name type="scientific">Acropora cervicornis</name>
    <name type="common">Staghorn coral</name>
    <dbReference type="NCBI Taxonomy" id="6130"/>
    <lineage>
        <taxon>Eukaryota</taxon>
        <taxon>Metazoa</taxon>
        <taxon>Cnidaria</taxon>
        <taxon>Anthozoa</taxon>
        <taxon>Hexacorallia</taxon>
        <taxon>Scleractinia</taxon>
        <taxon>Astrocoeniina</taxon>
        <taxon>Acroporidae</taxon>
        <taxon>Acropora</taxon>
    </lineage>
</organism>
<proteinExistence type="predicted"/>
<protein>
    <submittedName>
        <fullName evidence="1">Uncharacterized protein</fullName>
    </submittedName>
</protein>
<gene>
    <name evidence="1" type="ORF">P5673_003865</name>
</gene>
<keyword evidence="2" id="KW-1185">Reference proteome</keyword>
<dbReference type="EMBL" id="JARQWQ010000006">
    <property type="protein sequence ID" value="KAK2571285.1"/>
    <property type="molecule type" value="Genomic_DNA"/>
</dbReference>
<dbReference type="AlphaFoldDB" id="A0AAD9R1X6"/>
<reference evidence="1" key="2">
    <citation type="journal article" date="2023" name="Science">
        <title>Genomic signatures of disease resistance in endangered staghorn corals.</title>
        <authorList>
            <person name="Vollmer S.V."/>
            <person name="Selwyn J.D."/>
            <person name="Despard B.A."/>
            <person name="Roesel C.L."/>
        </authorList>
    </citation>
    <scope>NUCLEOTIDE SEQUENCE</scope>
    <source>
        <strain evidence="1">K2</strain>
    </source>
</reference>
<accession>A0AAD9R1X6</accession>
<sequence>MIATYVYKNPAYFWYHLFSLKTVFGKNAGVKEGAHADEIRLDDTVLSNYLCYFARGREITKFYKKSFSRLLKNSRISTKTQGKLRIHEFCFLCTALETQSSQSKEKGS</sequence>
<dbReference type="Proteomes" id="UP001249851">
    <property type="component" value="Unassembled WGS sequence"/>
</dbReference>
<comment type="caution">
    <text evidence="1">The sequence shown here is derived from an EMBL/GenBank/DDBJ whole genome shotgun (WGS) entry which is preliminary data.</text>
</comment>
<name>A0AAD9R1X6_ACRCE</name>